<proteinExistence type="inferred from homology"/>
<evidence type="ECO:0000259" key="2">
    <source>
        <dbReference type="Pfam" id="PF13360"/>
    </source>
</evidence>
<protein>
    <recommendedName>
        <fullName evidence="1">Outer membrane protein assembly factor BamB</fullName>
    </recommendedName>
</protein>
<dbReference type="SMART" id="SM00564">
    <property type="entry name" value="PQQ"/>
    <property type="match status" value="7"/>
</dbReference>
<dbReference type="Pfam" id="PF13360">
    <property type="entry name" value="PQQ_2"/>
    <property type="match status" value="1"/>
</dbReference>
<comment type="subunit">
    <text evidence="1">Part of the Bam complex.</text>
</comment>
<evidence type="ECO:0000313" key="3">
    <source>
        <dbReference type="EMBL" id="MCG7949165.1"/>
    </source>
</evidence>
<dbReference type="PANTHER" id="PTHR34512:SF30">
    <property type="entry name" value="OUTER MEMBRANE PROTEIN ASSEMBLY FACTOR BAMB"/>
    <property type="match status" value="1"/>
</dbReference>
<feature type="domain" description="Pyrrolo-quinoline quinone repeat" evidence="2">
    <location>
        <begin position="85"/>
        <end position="316"/>
    </location>
</feature>
<dbReference type="EMBL" id="JAEPCM010000857">
    <property type="protein sequence ID" value="MCG7949165.1"/>
    <property type="molecule type" value="Genomic_DNA"/>
</dbReference>
<keyword evidence="1" id="KW-0732">Signal</keyword>
<evidence type="ECO:0000313" key="4">
    <source>
        <dbReference type="Proteomes" id="UP000886667"/>
    </source>
</evidence>
<dbReference type="GO" id="GO:0009279">
    <property type="term" value="C:cell outer membrane"/>
    <property type="evidence" value="ECO:0007669"/>
    <property type="project" value="UniProtKB-SubCell"/>
</dbReference>
<comment type="subcellular location">
    <subcellularLocation>
        <location evidence="1">Cell outer membrane</location>
    </subcellularLocation>
</comment>
<keyword evidence="1" id="KW-0472">Membrane</keyword>
<dbReference type="Gene3D" id="2.130.10.10">
    <property type="entry name" value="YVTN repeat-like/Quinoprotein amine dehydrogenase"/>
    <property type="match status" value="1"/>
</dbReference>
<comment type="similarity">
    <text evidence="1">Belongs to the BamB family.</text>
</comment>
<accession>A0A9E4N832</accession>
<dbReference type="InterPro" id="IPR015943">
    <property type="entry name" value="WD40/YVTN_repeat-like_dom_sf"/>
</dbReference>
<sequence length="397" mass="42877">MTIWPLPNPEMVMHRVLIWLPMLLLTGCSLFSGTDNADPPSELVELEPELRIETLWDEDFEGGDGAQLKLPPAYRYGVIYIAEPSGEVYALDAKTGDELWSVDTESPLSGGPGLAEGLLAVGTMEAELIVLDSEAGELRWRKRVGSEVLSVPAIGGGSVVCRTGDGGVAAFVADNGEQRWLYDRSVPVLSLRGDSSPKITDSLVISGFAGGKLIGLTLDAGLVAWEASISTPKGRTELERVVDIDSDPKLVEGTAYVAAFQGEVAAVSESSGVVLWRREISSHAGLDASWRQLFVTDDEDHIWSLDATNGATLWQQKAMHARRLTAPAMVGDYLVVGDLDGYVHWLSQEDGHQMARIKVGSDEIRYQPLVIDDLVYVLDEGGTLTALKAHPLNAENP</sequence>
<dbReference type="HAMAP" id="MF_00923">
    <property type="entry name" value="OM_assembly_BamB"/>
    <property type="match status" value="1"/>
</dbReference>
<dbReference type="Proteomes" id="UP000886667">
    <property type="component" value="Unassembled WGS sequence"/>
</dbReference>
<dbReference type="InterPro" id="IPR017687">
    <property type="entry name" value="BamB"/>
</dbReference>
<keyword evidence="1" id="KW-0998">Cell outer membrane</keyword>
<comment type="caution">
    <text evidence="3">The sequence shown here is derived from an EMBL/GenBank/DDBJ whole genome shotgun (WGS) entry which is preliminary data.</text>
</comment>
<dbReference type="AlphaFoldDB" id="A0A9E4N832"/>
<name>A0A9E4N832_9GAMM</name>
<evidence type="ECO:0000256" key="1">
    <source>
        <dbReference type="HAMAP-Rule" id="MF_00923"/>
    </source>
</evidence>
<dbReference type="NCBIfam" id="TIGR03300">
    <property type="entry name" value="assembly_YfgL"/>
    <property type="match status" value="1"/>
</dbReference>
<dbReference type="GO" id="GO:0043165">
    <property type="term" value="P:Gram-negative-bacterium-type cell outer membrane assembly"/>
    <property type="evidence" value="ECO:0007669"/>
    <property type="project" value="UniProtKB-UniRule"/>
</dbReference>
<dbReference type="InterPro" id="IPR002372">
    <property type="entry name" value="PQQ_rpt_dom"/>
</dbReference>
<dbReference type="PANTHER" id="PTHR34512">
    <property type="entry name" value="CELL SURFACE PROTEIN"/>
    <property type="match status" value="1"/>
</dbReference>
<dbReference type="SUPFAM" id="SSF50998">
    <property type="entry name" value="Quinoprotein alcohol dehydrogenase-like"/>
    <property type="match status" value="1"/>
</dbReference>
<dbReference type="InterPro" id="IPR018391">
    <property type="entry name" value="PQQ_b-propeller_rpt"/>
</dbReference>
<comment type="function">
    <text evidence="1">Part of the outer membrane protein assembly complex, which is involved in assembly and insertion of beta-barrel proteins into the outer membrane.</text>
</comment>
<gene>
    <name evidence="1 3" type="primary">bamB</name>
    <name evidence="3" type="ORF">JAZ07_22740</name>
</gene>
<dbReference type="GO" id="GO:0051205">
    <property type="term" value="P:protein insertion into membrane"/>
    <property type="evidence" value="ECO:0007669"/>
    <property type="project" value="UniProtKB-UniRule"/>
</dbReference>
<reference evidence="3" key="1">
    <citation type="journal article" date="2021" name="Proc. Natl. Acad. Sci. U.S.A.">
        <title>Global biogeography of chemosynthetic symbionts reveals both localized and globally distributed symbiont groups. .</title>
        <authorList>
            <person name="Osvatic J.T."/>
            <person name="Wilkins L.G.E."/>
            <person name="Leibrecht L."/>
            <person name="Leray M."/>
            <person name="Zauner S."/>
            <person name="Polzin J."/>
            <person name="Camacho Y."/>
            <person name="Gros O."/>
            <person name="van Gils J.A."/>
            <person name="Eisen J.A."/>
            <person name="Petersen J.M."/>
            <person name="Yuen B."/>
        </authorList>
    </citation>
    <scope>NUCLEOTIDE SEQUENCE</scope>
    <source>
        <strain evidence="3">MAGclacostrist064TRANS</strain>
    </source>
</reference>
<organism evidence="3 4">
    <name type="scientific">Candidatus Thiodiazotropha taylori</name>
    <dbReference type="NCBI Taxonomy" id="2792791"/>
    <lineage>
        <taxon>Bacteria</taxon>
        <taxon>Pseudomonadati</taxon>
        <taxon>Pseudomonadota</taxon>
        <taxon>Gammaproteobacteria</taxon>
        <taxon>Chromatiales</taxon>
        <taxon>Sedimenticolaceae</taxon>
        <taxon>Candidatus Thiodiazotropha</taxon>
    </lineage>
</organism>
<dbReference type="InterPro" id="IPR011047">
    <property type="entry name" value="Quinoprotein_ADH-like_sf"/>
</dbReference>